<feature type="region of interest" description="Disordered" evidence="1">
    <location>
        <begin position="1"/>
        <end position="24"/>
    </location>
</feature>
<organism evidence="2 3">
    <name type="scientific">Pontimonas salivibrio</name>
    <dbReference type="NCBI Taxonomy" id="1159327"/>
    <lineage>
        <taxon>Bacteria</taxon>
        <taxon>Bacillati</taxon>
        <taxon>Actinomycetota</taxon>
        <taxon>Actinomycetes</taxon>
        <taxon>Micrococcales</taxon>
        <taxon>Microbacteriaceae</taxon>
        <taxon>Pontimonas</taxon>
    </lineage>
</organism>
<proteinExistence type="predicted"/>
<dbReference type="AlphaFoldDB" id="A0A2L2BSA0"/>
<evidence type="ECO:0000256" key="1">
    <source>
        <dbReference type="SAM" id="MobiDB-lite"/>
    </source>
</evidence>
<dbReference type="OrthoDB" id="4989780at2"/>
<sequence>MTRSQSSPLLADHGRSRRPGRSLVVGPLLAPKRRRSDAFIDIVEAMMEHLKKVAPEQLRETILVIHAMPDQPSTLPGVARWRVDKAANTVHLFRLPIERLGHHHPEDRWFERMVVESVVIRAVAELTGMDPWQLAPGRDR</sequence>
<keyword evidence="2" id="KW-0482">Metalloprotease</keyword>
<keyword evidence="2" id="KW-0645">Protease</keyword>
<dbReference type="EMBL" id="CP026923">
    <property type="protein sequence ID" value="AVG24553.1"/>
    <property type="molecule type" value="Genomic_DNA"/>
</dbReference>
<protein>
    <submittedName>
        <fullName evidence="2">Metalloprotease-like protein</fullName>
    </submittedName>
</protein>
<gene>
    <name evidence="2" type="ORF">C3B54_111618</name>
</gene>
<reference evidence="2 3" key="1">
    <citation type="submission" date="2018-02" db="EMBL/GenBank/DDBJ databases">
        <title>Complete genome of the streamlined marine actinobacterium Pontimonas salivibrio CL-TW6 adapted to coastal planktonic lifestype.</title>
        <authorList>
            <person name="Cho B.C."/>
            <person name="Hardies S.C."/>
            <person name="Jang G.I."/>
            <person name="Hwang C.Y."/>
        </authorList>
    </citation>
    <scope>NUCLEOTIDE SEQUENCE [LARGE SCALE GENOMIC DNA]</scope>
    <source>
        <strain evidence="2 3">CL-TW6</strain>
    </source>
</reference>
<dbReference type="Proteomes" id="UP000243077">
    <property type="component" value="Chromosome"/>
</dbReference>
<evidence type="ECO:0000313" key="3">
    <source>
        <dbReference type="Proteomes" id="UP000243077"/>
    </source>
</evidence>
<dbReference type="KEGG" id="psai:C3B54_111618"/>
<keyword evidence="3" id="KW-1185">Reference proteome</keyword>
<dbReference type="GO" id="GO:0006508">
    <property type="term" value="P:proteolysis"/>
    <property type="evidence" value="ECO:0007669"/>
    <property type="project" value="UniProtKB-KW"/>
</dbReference>
<dbReference type="SUPFAM" id="SSF55486">
    <property type="entry name" value="Metalloproteases ('zincins'), catalytic domain"/>
    <property type="match status" value="1"/>
</dbReference>
<evidence type="ECO:0000313" key="2">
    <source>
        <dbReference type="EMBL" id="AVG24553.1"/>
    </source>
</evidence>
<keyword evidence="2" id="KW-0378">Hydrolase</keyword>
<dbReference type="GO" id="GO:0008237">
    <property type="term" value="F:metallopeptidase activity"/>
    <property type="evidence" value="ECO:0007669"/>
    <property type="project" value="UniProtKB-KW"/>
</dbReference>
<name>A0A2L2BSA0_9MICO</name>
<accession>A0A2L2BSA0</accession>
<dbReference type="RefSeq" id="WP_104914013.1">
    <property type="nucleotide sequence ID" value="NZ_CP026923.1"/>
</dbReference>